<organism evidence="8 9">
    <name type="scientific">Wansuia hejianensis</name>
    <dbReference type="NCBI Taxonomy" id="2763667"/>
    <lineage>
        <taxon>Bacteria</taxon>
        <taxon>Bacillati</taxon>
        <taxon>Bacillota</taxon>
        <taxon>Clostridia</taxon>
        <taxon>Lachnospirales</taxon>
        <taxon>Lachnospiraceae</taxon>
        <taxon>Wansuia</taxon>
    </lineage>
</organism>
<dbReference type="GO" id="GO:0051539">
    <property type="term" value="F:4 iron, 4 sulfur cluster binding"/>
    <property type="evidence" value="ECO:0007669"/>
    <property type="project" value="UniProtKB-KW"/>
</dbReference>
<dbReference type="NCBIfam" id="TIGR02491">
    <property type="entry name" value="NrdG"/>
    <property type="match status" value="1"/>
</dbReference>
<evidence type="ECO:0000313" key="9">
    <source>
        <dbReference type="Proteomes" id="UP000515860"/>
    </source>
</evidence>
<evidence type="ECO:0000256" key="1">
    <source>
        <dbReference type="ARBA" id="ARBA00001966"/>
    </source>
</evidence>
<name>A0A7G9GHZ5_9FIRM</name>
<evidence type="ECO:0000313" key="8">
    <source>
        <dbReference type="EMBL" id="QNM10427.1"/>
    </source>
</evidence>
<dbReference type="SFLD" id="SFLDF00299">
    <property type="entry name" value="anaerobic_ribonucleoside-triph"/>
    <property type="match status" value="1"/>
</dbReference>
<dbReference type="InterPro" id="IPR007197">
    <property type="entry name" value="rSAM"/>
</dbReference>
<dbReference type="PANTHER" id="PTHR30352">
    <property type="entry name" value="PYRUVATE FORMATE-LYASE-ACTIVATING ENZYME"/>
    <property type="match status" value="1"/>
</dbReference>
<dbReference type="SFLD" id="SFLDG01063">
    <property type="entry name" value="activating_enzymes__group_1"/>
    <property type="match status" value="1"/>
</dbReference>
<dbReference type="CDD" id="cd01335">
    <property type="entry name" value="Radical_SAM"/>
    <property type="match status" value="1"/>
</dbReference>
<dbReference type="Proteomes" id="UP000515860">
    <property type="component" value="Chromosome"/>
</dbReference>
<evidence type="ECO:0000256" key="5">
    <source>
        <dbReference type="ARBA" id="ARBA00023004"/>
    </source>
</evidence>
<dbReference type="KEGG" id="whj:H9Q79_05605"/>
<evidence type="ECO:0000256" key="6">
    <source>
        <dbReference type="ARBA" id="ARBA00023014"/>
    </source>
</evidence>
<dbReference type="InterPro" id="IPR058240">
    <property type="entry name" value="rSAM_sf"/>
</dbReference>
<dbReference type="GO" id="GO:0004748">
    <property type="term" value="F:ribonucleoside-diphosphate reductase activity, thioredoxin disulfide as acceptor"/>
    <property type="evidence" value="ECO:0007669"/>
    <property type="project" value="TreeGrafter"/>
</dbReference>
<keyword evidence="4" id="KW-0479">Metal-binding</keyword>
<comment type="similarity">
    <text evidence="7">Belongs to the organic radical-activating enzymes family.</text>
</comment>
<dbReference type="GO" id="GO:0043365">
    <property type="term" value="F:[formate-C-acetyltransferase]-activating enzyme activity"/>
    <property type="evidence" value="ECO:0007669"/>
    <property type="project" value="InterPro"/>
</dbReference>
<evidence type="ECO:0000256" key="2">
    <source>
        <dbReference type="ARBA" id="ARBA00022485"/>
    </source>
</evidence>
<dbReference type="GO" id="GO:0046872">
    <property type="term" value="F:metal ion binding"/>
    <property type="evidence" value="ECO:0007669"/>
    <property type="project" value="UniProtKB-KW"/>
</dbReference>
<dbReference type="SFLD" id="SFLDS00029">
    <property type="entry name" value="Radical_SAM"/>
    <property type="match status" value="1"/>
</dbReference>
<gene>
    <name evidence="8" type="primary">nrdG</name>
    <name evidence="8" type="ORF">H9Q79_05605</name>
</gene>
<dbReference type="PANTHER" id="PTHR30352:SF2">
    <property type="entry name" value="ANAEROBIC RIBONUCLEOSIDE-TRIPHOSPHATE REDUCTASE-ACTIVATING PROTEIN"/>
    <property type="match status" value="1"/>
</dbReference>
<evidence type="ECO:0000256" key="3">
    <source>
        <dbReference type="ARBA" id="ARBA00022691"/>
    </source>
</evidence>
<dbReference type="InterPro" id="IPR034457">
    <property type="entry name" value="Organic_radical-activating"/>
</dbReference>
<dbReference type="AlphaFoldDB" id="A0A7G9GHZ5"/>
<keyword evidence="7" id="KW-0560">Oxidoreductase</keyword>
<keyword evidence="5" id="KW-0408">Iron</keyword>
<evidence type="ECO:0000256" key="7">
    <source>
        <dbReference type="PIRNR" id="PIRNR000368"/>
    </source>
</evidence>
<evidence type="ECO:0000256" key="4">
    <source>
        <dbReference type="ARBA" id="ARBA00022723"/>
    </source>
</evidence>
<keyword evidence="6" id="KW-0411">Iron-sulfur</keyword>
<dbReference type="InterPro" id="IPR012837">
    <property type="entry name" value="NrdG"/>
</dbReference>
<protein>
    <recommendedName>
        <fullName evidence="7">Anaerobic ribonucleoside-triphosphate reductase-activating protein</fullName>
        <ecNumber evidence="7">1.97.1.-</ecNumber>
    </recommendedName>
</protein>
<keyword evidence="3" id="KW-0949">S-adenosyl-L-methionine</keyword>
<dbReference type="SUPFAM" id="SSF102114">
    <property type="entry name" value="Radical SAM enzymes"/>
    <property type="match status" value="1"/>
</dbReference>
<dbReference type="InterPro" id="IPR013785">
    <property type="entry name" value="Aldolase_TIM"/>
</dbReference>
<accession>A0A7G9GHZ5</accession>
<dbReference type="RefSeq" id="WP_249329694.1">
    <property type="nucleotide sequence ID" value="NZ_CP060635.1"/>
</dbReference>
<proteinExistence type="inferred from homology"/>
<comment type="function">
    <text evidence="7">Activation of anaerobic ribonucleoside-triphosphate reductase under anaerobic conditions by generation of an organic free radical, using S-adenosylmethionine and reduced flavodoxin as cosubstrates to produce 5'-deoxy-adenosine.</text>
</comment>
<dbReference type="SFLD" id="SFLDG01066">
    <property type="entry name" value="organic_radical-activating_enz"/>
    <property type="match status" value="1"/>
</dbReference>
<sequence length="162" mass="18546">MRYHDITKDDMLNGDGLRTVLWVAGCSHHCRGCQNPVTWAPDGGLLFDGRAKEELFAQLEKDYIEGVTFSGGDPLFESNRGEITSLAKEIRQKYPDKTIWLYTGYRWEEIRDLEIAAFVDVIVDGRYILEERDVTLEWKGSANQRVIDVKKTLQLGQIVLHA</sequence>
<keyword evidence="9" id="KW-1185">Reference proteome</keyword>
<dbReference type="EC" id="1.97.1.-" evidence="7"/>
<reference evidence="8 9" key="1">
    <citation type="submission" date="2020-08" db="EMBL/GenBank/DDBJ databases">
        <authorList>
            <person name="Liu C."/>
            <person name="Sun Q."/>
        </authorList>
    </citation>
    <scope>NUCLEOTIDE SEQUENCE [LARGE SCALE GENOMIC DNA]</scope>
    <source>
        <strain evidence="8 9">NSJ-29</strain>
    </source>
</reference>
<comment type="cofactor">
    <cofactor evidence="1">
        <name>[4Fe-4S] cluster</name>
        <dbReference type="ChEBI" id="CHEBI:49883"/>
    </cofactor>
</comment>
<dbReference type="PIRSF" id="PIRSF000368">
    <property type="entry name" value="NrdG"/>
    <property type="match status" value="1"/>
</dbReference>
<dbReference type="Pfam" id="PF13353">
    <property type="entry name" value="Fer4_12"/>
    <property type="match status" value="1"/>
</dbReference>
<dbReference type="EMBL" id="CP060635">
    <property type="protein sequence ID" value="QNM10427.1"/>
    <property type="molecule type" value="Genomic_DNA"/>
</dbReference>
<dbReference type="Gene3D" id="3.20.20.70">
    <property type="entry name" value="Aldolase class I"/>
    <property type="match status" value="1"/>
</dbReference>
<keyword evidence="2" id="KW-0004">4Fe-4S</keyword>